<dbReference type="PANTHER" id="PTHR33164">
    <property type="entry name" value="TRANSCRIPTIONAL REGULATOR, MARR FAMILY"/>
    <property type="match status" value="1"/>
</dbReference>
<dbReference type="GO" id="GO:0003700">
    <property type="term" value="F:DNA-binding transcription factor activity"/>
    <property type="evidence" value="ECO:0007669"/>
    <property type="project" value="InterPro"/>
</dbReference>
<keyword evidence="7" id="KW-1185">Reference proteome</keyword>
<dbReference type="EMBL" id="CP014567">
    <property type="protein sequence ID" value="AVI06709.1"/>
    <property type="molecule type" value="Genomic_DNA"/>
</dbReference>
<reference evidence="6 7" key="2">
    <citation type="submission" date="2022-06" db="EMBL/GenBank/DDBJ databases">
        <title>Staphylococcus hominis ShoR14 genome sequence.</title>
        <authorList>
            <person name="Yeo C.C."/>
            <person name="Chew C.H."/>
            <person name="Che Hamzah A.M."/>
            <person name="Al-Trad E.I."/>
        </authorList>
    </citation>
    <scope>NUCLEOTIDE SEQUENCE [LARGE SCALE GENOMIC DNA]</scope>
    <source>
        <strain evidence="6 7">ShoR14</strain>
    </source>
</reference>
<feature type="domain" description="Transcriptional regulator SarA/SarZ/Rot-like helix-turn-helix" evidence="4">
    <location>
        <begin position="147"/>
        <end position="228"/>
    </location>
</feature>
<evidence type="ECO:0000313" key="5">
    <source>
        <dbReference type="EMBL" id="AVI06709.1"/>
    </source>
</evidence>
<dbReference type="InterPro" id="IPR039422">
    <property type="entry name" value="MarR/SlyA-like"/>
</dbReference>
<dbReference type="EMBL" id="JAGHKT020000002">
    <property type="protein sequence ID" value="MCM5671546.1"/>
    <property type="molecule type" value="Genomic_DNA"/>
</dbReference>
<accession>A0A3S7GWJ5</accession>
<evidence type="ECO:0000256" key="1">
    <source>
        <dbReference type="ARBA" id="ARBA00023015"/>
    </source>
</evidence>
<evidence type="ECO:0000256" key="2">
    <source>
        <dbReference type="ARBA" id="ARBA00023125"/>
    </source>
</evidence>
<reference evidence="5" key="1">
    <citation type="submission" date="2016-02" db="EMBL/GenBank/DDBJ databases">
        <title>Genomic sequence of a clinical Staphylococcus hominis isolate.</title>
        <authorList>
            <person name="McClure J.M."/>
            <person name="Zhang K."/>
        </authorList>
    </citation>
    <scope>NUCLEOTIDE SEQUENCE</scope>
    <source>
        <strain evidence="5">C34847</strain>
    </source>
</reference>
<organism evidence="5">
    <name type="scientific">Staphylococcus hominis</name>
    <dbReference type="NCBI Taxonomy" id="1290"/>
    <lineage>
        <taxon>Bacteria</taxon>
        <taxon>Bacillati</taxon>
        <taxon>Bacillota</taxon>
        <taxon>Bacilli</taxon>
        <taxon>Bacillales</taxon>
        <taxon>Staphylococcaceae</taxon>
        <taxon>Staphylococcus</taxon>
    </lineage>
</organism>
<sequence length="242" mass="29060">MTKNDMDVLLFYLLFYKAVDELLKYSKNLNIEHLNVLYAIIDYHKTSHQGMDIETLMKKTYLSKRTLLYLVSHLYHENWIFKSYDANDQRRLRILPVEMYERKMNHLLLEIGELLENNYLKTSIKNMNYCKLTYLITIYKVLSKIEKNIKHYQLSLNDLLVLGIIWLNQNDISLKSINYFSRCQSININLVIKRLQQSGYILKKRDDLDERRVCIKLNMSKKKEIHDILSHCSKMIKKELTL</sequence>
<dbReference type="RefSeq" id="WP_017174878.1">
    <property type="nucleotide sequence ID" value="NZ_CP014567.1"/>
</dbReference>
<evidence type="ECO:0000313" key="7">
    <source>
        <dbReference type="Proteomes" id="UP000665944"/>
    </source>
</evidence>
<dbReference type="InterPro" id="IPR036388">
    <property type="entry name" value="WH-like_DNA-bd_sf"/>
</dbReference>
<dbReference type="GO" id="GO:0006950">
    <property type="term" value="P:response to stress"/>
    <property type="evidence" value="ECO:0007669"/>
    <property type="project" value="TreeGrafter"/>
</dbReference>
<protein>
    <submittedName>
        <fullName evidence="5">MarR family transcriptional regulator</fullName>
    </submittedName>
</protein>
<dbReference type="SUPFAM" id="SSF46785">
    <property type="entry name" value="Winged helix' DNA-binding domain"/>
    <property type="match status" value="2"/>
</dbReference>
<evidence type="ECO:0000313" key="6">
    <source>
        <dbReference type="EMBL" id="MCM5671546.1"/>
    </source>
</evidence>
<dbReference type="InterPro" id="IPR055166">
    <property type="entry name" value="Transc_reg_Sar_Rot_HTH"/>
</dbReference>
<keyword evidence="2" id="KW-0238">DNA-binding</keyword>
<evidence type="ECO:0000259" key="4">
    <source>
        <dbReference type="Pfam" id="PF22381"/>
    </source>
</evidence>
<dbReference type="InterPro" id="IPR036390">
    <property type="entry name" value="WH_DNA-bd_sf"/>
</dbReference>
<dbReference type="GO" id="GO:0003677">
    <property type="term" value="F:DNA binding"/>
    <property type="evidence" value="ECO:0007669"/>
    <property type="project" value="UniProtKB-KW"/>
</dbReference>
<keyword evidence="1" id="KW-0805">Transcription regulation</keyword>
<keyword evidence="3" id="KW-0804">Transcription</keyword>
<dbReference type="PANTHER" id="PTHR33164:SF43">
    <property type="entry name" value="HTH-TYPE TRANSCRIPTIONAL REPRESSOR YETL"/>
    <property type="match status" value="1"/>
</dbReference>
<name>A0A3S7GWJ5_STAHO</name>
<evidence type="ECO:0000256" key="3">
    <source>
        <dbReference type="ARBA" id="ARBA00023163"/>
    </source>
</evidence>
<dbReference type="AlphaFoldDB" id="A0A3S7GWJ5"/>
<dbReference type="Proteomes" id="UP000665944">
    <property type="component" value="Unassembled WGS sequence"/>
</dbReference>
<proteinExistence type="predicted"/>
<gene>
    <name evidence="5" type="ORF">AZE34_07995</name>
    <name evidence="6" type="ORF">J7T32_002030</name>
</gene>
<dbReference type="Gene3D" id="1.10.10.10">
    <property type="entry name" value="Winged helix-like DNA-binding domain superfamily/Winged helix DNA-binding domain"/>
    <property type="match status" value="2"/>
</dbReference>
<dbReference type="Pfam" id="PF22381">
    <property type="entry name" value="Staph_reg_Sar_Rot"/>
    <property type="match status" value="1"/>
</dbReference>